<organism evidence="2 3">
    <name type="scientific">Pararcticibacter amylolyticus</name>
    <dbReference type="NCBI Taxonomy" id="2173175"/>
    <lineage>
        <taxon>Bacteria</taxon>
        <taxon>Pseudomonadati</taxon>
        <taxon>Bacteroidota</taxon>
        <taxon>Sphingobacteriia</taxon>
        <taxon>Sphingobacteriales</taxon>
        <taxon>Sphingobacteriaceae</taxon>
        <taxon>Pararcticibacter</taxon>
    </lineage>
</organism>
<feature type="transmembrane region" description="Helical" evidence="1">
    <location>
        <begin position="9"/>
        <end position="27"/>
    </location>
</feature>
<gene>
    <name evidence="2" type="ORF">DDR33_05985</name>
</gene>
<evidence type="ECO:0000256" key="1">
    <source>
        <dbReference type="SAM" id="Phobius"/>
    </source>
</evidence>
<accession>A0A2U2PJS0</accession>
<comment type="caution">
    <text evidence="2">The sequence shown here is derived from an EMBL/GenBank/DDBJ whole genome shotgun (WGS) entry which is preliminary data.</text>
</comment>
<keyword evidence="1" id="KW-0812">Transmembrane</keyword>
<feature type="transmembrane region" description="Helical" evidence="1">
    <location>
        <begin position="47"/>
        <end position="70"/>
    </location>
</feature>
<dbReference type="RefSeq" id="WP_109414873.1">
    <property type="nucleotide sequence ID" value="NZ_QEAS01000004.1"/>
</dbReference>
<evidence type="ECO:0000313" key="2">
    <source>
        <dbReference type="EMBL" id="PWG81389.1"/>
    </source>
</evidence>
<proteinExistence type="predicted"/>
<name>A0A2U2PJS0_9SPHI</name>
<keyword evidence="3" id="KW-1185">Reference proteome</keyword>
<protein>
    <submittedName>
        <fullName evidence="2">Uncharacterized protein</fullName>
    </submittedName>
</protein>
<dbReference type="OrthoDB" id="710029at2"/>
<dbReference type="Proteomes" id="UP000245647">
    <property type="component" value="Unassembled WGS sequence"/>
</dbReference>
<feature type="transmembrane region" description="Helical" evidence="1">
    <location>
        <begin position="116"/>
        <end position="135"/>
    </location>
</feature>
<feature type="transmembrane region" description="Helical" evidence="1">
    <location>
        <begin position="82"/>
        <end position="104"/>
    </location>
</feature>
<reference evidence="2 3" key="1">
    <citation type="submission" date="2018-04" db="EMBL/GenBank/DDBJ databases">
        <title>Pedobacter chongqingensis sp. nov., isolated from a rottenly hemp rope.</title>
        <authorList>
            <person name="Cai Y."/>
        </authorList>
    </citation>
    <scope>NUCLEOTIDE SEQUENCE [LARGE SCALE GENOMIC DNA]</scope>
    <source>
        <strain evidence="2 3">FJ4-8</strain>
    </source>
</reference>
<sequence>MKRIILKYWTIELLTGFVLYVAYRITIMDTTAADDGLLATIADILDIVLNLAFSLLYLAAILLCSFTVFLNSVRRIRENYLLSWLSFSGAPILLIAFLIISLLINSHHFTGSVMSNLLIFSLLYTCITTILFIQFRKKYTAQNHSAKTSF</sequence>
<keyword evidence="1" id="KW-1133">Transmembrane helix</keyword>
<evidence type="ECO:0000313" key="3">
    <source>
        <dbReference type="Proteomes" id="UP000245647"/>
    </source>
</evidence>
<dbReference type="EMBL" id="QEAS01000004">
    <property type="protein sequence ID" value="PWG81389.1"/>
    <property type="molecule type" value="Genomic_DNA"/>
</dbReference>
<keyword evidence="1" id="KW-0472">Membrane</keyword>
<dbReference type="AlphaFoldDB" id="A0A2U2PJS0"/>